<accession>A0A914C9X7</accession>
<dbReference type="AlphaFoldDB" id="A0A914C9X7"/>
<organism evidence="1 2">
    <name type="scientific">Acrobeloides nanus</name>
    <dbReference type="NCBI Taxonomy" id="290746"/>
    <lineage>
        <taxon>Eukaryota</taxon>
        <taxon>Metazoa</taxon>
        <taxon>Ecdysozoa</taxon>
        <taxon>Nematoda</taxon>
        <taxon>Chromadorea</taxon>
        <taxon>Rhabditida</taxon>
        <taxon>Tylenchina</taxon>
        <taxon>Cephalobomorpha</taxon>
        <taxon>Cephaloboidea</taxon>
        <taxon>Cephalobidae</taxon>
        <taxon>Acrobeloides</taxon>
    </lineage>
</organism>
<dbReference type="WBParaSite" id="ACRNAN_Path_690.g2580.t1">
    <property type="protein sequence ID" value="ACRNAN_Path_690.g2580.t1"/>
    <property type="gene ID" value="ACRNAN_Path_690.g2580"/>
</dbReference>
<name>A0A914C9X7_9BILA</name>
<proteinExistence type="predicted"/>
<evidence type="ECO:0000313" key="2">
    <source>
        <dbReference type="WBParaSite" id="ACRNAN_Path_690.g2580.t1"/>
    </source>
</evidence>
<keyword evidence="1" id="KW-1185">Reference proteome</keyword>
<evidence type="ECO:0000313" key="1">
    <source>
        <dbReference type="Proteomes" id="UP000887540"/>
    </source>
</evidence>
<protein>
    <submittedName>
        <fullName evidence="2">Uncharacterized protein</fullName>
    </submittedName>
</protein>
<reference evidence="2" key="1">
    <citation type="submission" date="2022-11" db="UniProtKB">
        <authorList>
            <consortium name="WormBaseParasite"/>
        </authorList>
    </citation>
    <scope>IDENTIFICATION</scope>
</reference>
<sequence>MASARFVDELMNLLELRFMPLPVMAIFHCALLRWEFLSPRYDAGYILYERASTHRAGLIYADTLRNRLSADMVDKILVIGYLEKVYLALLPEPDPDNMADETEEE</sequence>
<dbReference type="Proteomes" id="UP000887540">
    <property type="component" value="Unplaced"/>
</dbReference>